<reference evidence="1" key="1">
    <citation type="submission" date="2014-09" db="EMBL/GenBank/DDBJ databases">
        <authorList>
            <person name="Magalhaes I.L.F."/>
            <person name="Oliveira U."/>
            <person name="Santos F.R."/>
            <person name="Vidigal T.H.D.A."/>
            <person name="Brescovit A.D."/>
            <person name="Santos A.J."/>
        </authorList>
    </citation>
    <scope>NUCLEOTIDE SEQUENCE</scope>
    <source>
        <tissue evidence="1">Shoot tissue taken approximately 20 cm above the soil surface</tissue>
    </source>
</reference>
<dbReference type="EMBL" id="GBRH01234026">
    <property type="protein sequence ID" value="JAD63869.1"/>
    <property type="molecule type" value="Transcribed_RNA"/>
</dbReference>
<name>A0A0A9BIQ5_ARUDO</name>
<reference evidence="1" key="2">
    <citation type="journal article" date="2015" name="Data Brief">
        <title>Shoot transcriptome of the giant reed, Arundo donax.</title>
        <authorList>
            <person name="Barrero R.A."/>
            <person name="Guerrero F.D."/>
            <person name="Moolhuijzen P."/>
            <person name="Goolsby J.A."/>
            <person name="Tidwell J."/>
            <person name="Bellgard S.E."/>
            <person name="Bellgard M.I."/>
        </authorList>
    </citation>
    <scope>NUCLEOTIDE SEQUENCE</scope>
    <source>
        <tissue evidence="1">Shoot tissue taken approximately 20 cm above the soil surface</tissue>
    </source>
</reference>
<evidence type="ECO:0000313" key="1">
    <source>
        <dbReference type="EMBL" id="JAD63869.1"/>
    </source>
</evidence>
<proteinExistence type="predicted"/>
<organism evidence="1">
    <name type="scientific">Arundo donax</name>
    <name type="common">Giant reed</name>
    <name type="synonym">Donax arundinaceus</name>
    <dbReference type="NCBI Taxonomy" id="35708"/>
    <lineage>
        <taxon>Eukaryota</taxon>
        <taxon>Viridiplantae</taxon>
        <taxon>Streptophyta</taxon>
        <taxon>Embryophyta</taxon>
        <taxon>Tracheophyta</taxon>
        <taxon>Spermatophyta</taxon>
        <taxon>Magnoliopsida</taxon>
        <taxon>Liliopsida</taxon>
        <taxon>Poales</taxon>
        <taxon>Poaceae</taxon>
        <taxon>PACMAD clade</taxon>
        <taxon>Arundinoideae</taxon>
        <taxon>Arundineae</taxon>
        <taxon>Arundo</taxon>
    </lineage>
</organism>
<dbReference type="AlphaFoldDB" id="A0A0A9BIQ5"/>
<accession>A0A0A9BIQ5</accession>
<protein>
    <submittedName>
        <fullName evidence="1">Uncharacterized protein</fullName>
    </submittedName>
</protein>
<sequence>MPPRRHGVCVYKCMSGLQRITTYAPPKFASLPHCRPVFQLVSTRERQIHESSKHEMNTTR</sequence>